<dbReference type="RefSeq" id="WP_173635448.1">
    <property type="nucleotide sequence ID" value="NZ_CP054212.1"/>
</dbReference>
<dbReference type="KEGG" id="pmak:PMPD1_3679"/>
<evidence type="ECO:0000256" key="1">
    <source>
        <dbReference type="ARBA" id="ARBA00023002"/>
    </source>
</evidence>
<organism evidence="3 4">
    <name type="scientific">Paramixta manurensis</name>
    <dbReference type="NCBI Taxonomy" id="2740817"/>
    <lineage>
        <taxon>Bacteria</taxon>
        <taxon>Pseudomonadati</taxon>
        <taxon>Pseudomonadota</taxon>
        <taxon>Gammaproteobacteria</taxon>
        <taxon>Enterobacterales</taxon>
        <taxon>Erwiniaceae</taxon>
        <taxon>Paramixta</taxon>
    </lineage>
</organism>
<feature type="domain" description="FAD/NAD(P)-binding" evidence="2">
    <location>
        <begin position="5"/>
        <end position="286"/>
    </location>
</feature>
<gene>
    <name evidence="3" type="ORF">PMPD1_3679</name>
</gene>
<evidence type="ECO:0000259" key="2">
    <source>
        <dbReference type="Pfam" id="PF07992"/>
    </source>
</evidence>
<dbReference type="EMBL" id="CP054212">
    <property type="protein sequence ID" value="QKJ88593.1"/>
    <property type="molecule type" value="Genomic_DNA"/>
</dbReference>
<reference evidence="3 4" key="1">
    <citation type="submission" date="2020-06" db="EMBL/GenBank/DDBJ databases">
        <title>Genome sequence of Paramixta manurensis strain PD-1.</title>
        <authorList>
            <person name="Lee C.W."/>
            <person name="Kim J."/>
        </authorList>
    </citation>
    <scope>NUCLEOTIDE SEQUENCE [LARGE SCALE GENOMIC DNA]</scope>
    <source>
        <strain evidence="3 4">PD-1</strain>
    </source>
</reference>
<protein>
    <submittedName>
        <fullName evidence="3">FAD-dependent oxidoreductase</fullName>
    </submittedName>
</protein>
<dbReference type="InterPro" id="IPR051691">
    <property type="entry name" value="Metab_Enz_Cyan_OpOx_G3PDH"/>
</dbReference>
<dbReference type="Pfam" id="PF07992">
    <property type="entry name" value="Pyr_redox_2"/>
    <property type="match status" value="1"/>
</dbReference>
<proteinExistence type="predicted"/>
<dbReference type="InterPro" id="IPR023753">
    <property type="entry name" value="FAD/NAD-binding_dom"/>
</dbReference>
<keyword evidence="4" id="KW-1185">Reference proteome</keyword>
<accession>A0A6M8UU46</accession>
<dbReference type="PANTHER" id="PTHR42949:SF3">
    <property type="entry name" value="ANAEROBIC GLYCEROL-3-PHOSPHATE DEHYDROGENASE SUBUNIT B"/>
    <property type="match status" value="1"/>
</dbReference>
<evidence type="ECO:0000313" key="3">
    <source>
        <dbReference type="EMBL" id="QKJ88593.1"/>
    </source>
</evidence>
<evidence type="ECO:0000313" key="4">
    <source>
        <dbReference type="Proteomes" id="UP000505325"/>
    </source>
</evidence>
<dbReference type="InterPro" id="IPR036188">
    <property type="entry name" value="FAD/NAD-bd_sf"/>
</dbReference>
<dbReference type="Gene3D" id="3.50.50.60">
    <property type="entry name" value="FAD/NAD(P)-binding domain"/>
    <property type="match status" value="2"/>
</dbReference>
<dbReference type="GO" id="GO:0016491">
    <property type="term" value="F:oxidoreductase activity"/>
    <property type="evidence" value="ECO:0007669"/>
    <property type="project" value="UniProtKB-KW"/>
</dbReference>
<name>A0A6M8UU46_9GAMM</name>
<dbReference type="AlphaFoldDB" id="A0A6M8UU46"/>
<dbReference type="PRINTS" id="PR00419">
    <property type="entry name" value="ADXRDTASE"/>
</dbReference>
<dbReference type="PANTHER" id="PTHR42949">
    <property type="entry name" value="ANAEROBIC GLYCEROL-3-PHOSPHATE DEHYDROGENASE SUBUNIT B"/>
    <property type="match status" value="1"/>
</dbReference>
<dbReference type="Proteomes" id="UP000505325">
    <property type="component" value="Chromosome"/>
</dbReference>
<sequence length="403" mass="44534">MSRIYEVIIIGAGPSGLAVAHALNEAGIKDVLLLERENQAGGVPRHCRHPTFGLQTFHRPMSGHVWAEKLVKRVAYPVRTNTTVTALKPGGVIEITSDNGMETLQARKVVLATGVRETPRHARLVSGVRPQGVLTAGALQQFVYLRGLRPGEQPVIVGTELVSFSALWTLRNAGIRPVAMVDDNPRPTAWRPSLWFAKLLRVPVYLGHHLSAIQGGERVQGIEITNQAGEVKTLRCDSVIFTGKFTGEYTLIRKSHLASDSSTGRPLFDQHGCCSDPHYFAVGNMTHPADMGDQCYQEGRRVGRYIADVLHETQEAGSLIPVQHDDIFRISAPSVIRRAGALDDVTFNLRVEHPGNGYIVVRNGDKVLYRRRHHCMPERRILLKHVDLTEVMTPGALRISFEG</sequence>
<dbReference type="SUPFAM" id="SSF51905">
    <property type="entry name" value="FAD/NAD(P)-binding domain"/>
    <property type="match status" value="1"/>
</dbReference>
<keyword evidence="1" id="KW-0560">Oxidoreductase</keyword>